<dbReference type="Proteomes" id="UP000026961">
    <property type="component" value="Chromosome 4"/>
</dbReference>
<accession>A0A0D9ZGK7</accession>
<reference evidence="7" key="1">
    <citation type="submission" date="2015-04" db="UniProtKB">
        <authorList>
            <consortium name="EnsemblPlants"/>
        </authorList>
    </citation>
    <scope>IDENTIFICATION</scope>
</reference>
<dbReference type="Gene3D" id="3.30.70.80">
    <property type="entry name" value="Peptidase S8 propeptide/proteinase inhibitor I9"/>
    <property type="match status" value="1"/>
</dbReference>
<feature type="signal peptide" evidence="5">
    <location>
        <begin position="1"/>
        <end position="31"/>
    </location>
</feature>
<evidence type="ECO:0000313" key="7">
    <source>
        <dbReference type="EnsemblPlants" id="OGLUM04G01000.3"/>
    </source>
</evidence>
<proteinExistence type="inferred from homology"/>
<evidence type="ECO:0000256" key="3">
    <source>
        <dbReference type="ARBA" id="ARBA00022729"/>
    </source>
</evidence>
<dbReference type="HOGENOM" id="CLU_160307_0_0_1"/>
<keyword evidence="4" id="KW-0720">Serine protease</keyword>
<keyword evidence="4" id="KW-0378">Hydrolase</keyword>
<keyword evidence="2" id="KW-0645">Protease</keyword>
<dbReference type="Pfam" id="PF05922">
    <property type="entry name" value="Inhibitor_I9"/>
    <property type="match status" value="1"/>
</dbReference>
<dbReference type="FunFam" id="3.30.70.80:FF:000002">
    <property type="entry name" value="Subtilisin-like protease SBT5.3"/>
    <property type="match status" value="1"/>
</dbReference>
<protein>
    <recommendedName>
        <fullName evidence="6">Inhibitor I9 domain-containing protein</fullName>
    </recommendedName>
</protein>
<name>A0A0D9ZGK7_9ORYZ</name>
<dbReference type="InterPro" id="IPR037045">
    <property type="entry name" value="S8pro/Inhibitor_I9_sf"/>
</dbReference>
<dbReference type="PANTHER" id="PTHR48222">
    <property type="entry name" value="PROTEINASE INHIBITOR, PROPEPTIDE"/>
    <property type="match status" value="1"/>
</dbReference>
<evidence type="ECO:0000256" key="1">
    <source>
        <dbReference type="ARBA" id="ARBA00011073"/>
    </source>
</evidence>
<feature type="domain" description="Inhibitor I9" evidence="6">
    <location>
        <begin position="40"/>
        <end position="101"/>
    </location>
</feature>
<dbReference type="GO" id="GO:0008236">
    <property type="term" value="F:serine-type peptidase activity"/>
    <property type="evidence" value="ECO:0007669"/>
    <property type="project" value="UniProtKB-KW"/>
</dbReference>
<evidence type="ECO:0000259" key="6">
    <source>
        <dbReference type="Pfam" id="PF05922"/>
    </source>
</evidence>
<dbReference type="PANTHER" id="PTHR48222:SF4">
    <property type="entry name" value="PROTEINASE INHIBITOR, PROPEPTIDE"/>
    <property type="match status" value="1"/>
</dbReference>
<evidence type="ECO:0000256" key="4">
    <source>
        <dbReference type="ARBA" id="ARBA00022825"/>
    </source>
</evidence>
<reference evidence="7" key="2">
    <citation type="submission" date="2018-05" db="EMBL/GenBank/DDBJ databases">
        <title>OgluRS3 (Oryza glumaepatula Reference Sequence Version 3).</title>
        <authorList>
            <person name="Zhang J."/>
            <person name="Kudrna D."/>
            <person name="Lee S."/>
            <person name="Talag J."/>
            <person name="Welchert J."/>
            <person name="Wing R.A."/>
        </authorList>
    </citation>
    <scope>NUCLEOTIDE SEQUENCE [LARGE SCALE GENOMIC DNA]</scope>
</reference>
<organism evidence="7">
    <name type="scientific">Oryza glumipatula</name>
    <dbReference type="NCBI Taxonomy" id="40148"/>
    <lineage>
        <taxon>Eukaryota</taxon>
        <taxon>Viridiplantae</taxon>
        <taxon>Streptophyta</taxon>
        <taxon>Embryophyta</taxon>
        <taxon>Tracheophyta</taxon>
        <taxon>Spermatophyta</taxon>
        <taxon>Magnoliopsida</taxon>
        <taxon>Liliopsida</taxon>
        <taxon>Poales</taxon>
        <taxon>Poaceae</taxon>
        <taxon>BOP clade</taxon>
        <taxon>Oryzoideae</taxon>
        <taxon>Oryzeae</taxon>
        <taxon>Oryzinae</taxon>
        <taxon>Oryza</taxon>
    </lineage>
</organism>
<dbReference type="EnsemblPlants" id="OGLUM04G01000.3">
    <property type="protein sequence ID" value="OGLUM04G01000.3"/>
    <property type="gene ID" value="OGLUM04G01000"/>
</dbReference>
<keyword evidence="3 5" id="KW-0732">Signal</keyword>
<evidence type="ECO:0000313" key="8">
    <source>
        <dbReference type="Proteomes" id="UP000026961"/>
    </source>
</evidence>
<dbReference type="AlphaFoldDB" id="A0A0D9ZGK7"/>
<dbReference type="GO" id="GO:0006508">
    <property type="term" value="P:proteolysis"/>
    <property type="evidence" value="ECO:0007669"/>
    <property type="project" value="UniProtKB-KW"/>
</dbReference>
<dbReference type="Gramene" id="OGLUM04G01000.3">
    <property type="protein sequence ID" value="OGLUM04G01000.3"/>
    <property type="gene ID" value="OGLUM04G01000"/>
</dbReference>
<evidence type="ECO:0000256" key="5">
    <source>
        <dbReference type="SAM" id="SignalP"/>
    </source>
</evidence>
<evidence type="ECO:0000256" key="2">
    <source>
        <dbReference type="ARBA" id="ARBA00022670"/>
    </source>
</evidence>
<sequence>MAQAGVHRGGCCRLLFLLVTALLLRRSCVVGQQSQSKKIYIVYLGERRHDDADVVTGSHHDMLASVLGSKEVALESIVYSYRHSFSGFAARLTEAQASTIRGK</sequence>
<feature type="chain" id="PRO_5002352364" description="Inhibitor I9 domain-containing protein" evidence="5">
    <location>
        <begin position="32"/>
        <end position="103"/>
    </location>
</feature>
<keyword evidence="8" id="KW-1185">Reference proteome</keyword>
<comment type="similarity">
    <text evidence="1">Belongs to the peptidase S8 family.</text>
</comment>
<dbReference type="InterPro" id="IPR010259">
    <property type="entry name" value="S8pro/Inhibitor_I9"/>
</dbReference>